<sequence>MAEIIQSQNGKPQLVKRNFLYQHHDYNKARTRIYWRCWQRKICNASITTNNNLDDFQIFRDGTAKHLHAADPAEIEVKRISNRVKRRALESPNETPSAGLAATVGAPPEEIVQRLPERRSMRRMVNRVQVGQRPQNPKTIQDLLIAPPQDVTLRGTRFPMYDSSVDDPDRLLIFASPESLKILAICDMLFSDRTFKTVPQAFAQLFSIHGRFMGFVFPLVFALTTRLTEDTYSRVYEQVKIKCTELGVTVGRAGIDAGISFMMDFELANMNAVKAVFPAVHVKGYMFHFDQMIYRKVVELGLKTDYETVRSDIRQDVVALMAVPFIPLDDLVDTFTEVTEEMDERLDDIVTHLDVHYVRGVLRRRRRVAPRFAPAIWNTNQAALDGDHRTNNAVKAWHNHLQHMMVIRHASMWRFLENLKKEENEIHTQARGGHTKIKEPVNKKYQTNQRQVEQIVRNYQLYKDGGDIPTYLRAIGYHLKAGAPPTVQEPDDPDSD</sequence>
<dbReference type="Pfam" id="PF04500">
    <property type="entry name" value="FLYWCH"/>
    <property type="match status" value="1"/>
</dbReference>
<evidence type="ECO:0000256" key="1">
    <source>
        <dbReference type="ARBA" id="ARBA00022723"/>
    </source>
</evidence>
<organism evidence="5 6">
    <name type="scientific">Frankliniella fusca</name>
    <dbReference type="NCBI Taxonomy" id="407009"/>
    <lineage>
        <taxon>Eukaryota</taxon>
        <taxon>Metazoa</taxon>
        <taxon>Ecdysozoa</taxon>
        <taxon>Arthropoda</taxon>
        <taxon>Hexapoda</taxon>
        <taxon>Insecta</taxon>
        <taxon>Pterygota</taxon>
        <taxon>Neoptera</taxon>
        <taxon>Paraneoptera</taxon>
        <taxon>Thysanoptera</taxon>
        <taxon>Terebrantia</taxon>
        <taxon>Thripoidea</taxon>
        <taxon>Thripidae</taxon>
        <taxon>Frankliniella</taxon>
    </lineage>
</organism>
<evidence type="ECO:0000256" key="3">
    <source>
        <dbReference type="ARBA" id="ARBA00022833"/>
    </source>
</evidence>
<dbReference type="GO" id="GO:0008270">
    <property type="term" value="F:zinc ion binding"/>
    <property type="evidence" value="ECO:0007669"/>
    <property type="project" value="UniProtKB-KW"/>
</dbReference>
<keyword evidence="6" id="KW-1185">Reference proteome</keyword>
<accession>A0AAE1LJA9</accession>
<dbReference type="Proteomes" id="UP001219518">
    <property type="component" value="Unassembled WGS sequence"/>
</dbReference>
<dbReference type="PANTHER" id="PTHR47160:SF10">
    <property type="entry name" value="MULE TRANSPOSASE DOMAIN-CONTAINING PROTEIN"/>
    <property type="match status" value="1"/>
</dbReference>
<keyword evidence="3" id="KW-0862">Zinc</keyword>
<reference evidence="5" key="2">
    <citation type="journal article" date="2023" name="BMC Genomics">
        <title>Pest status, molecular evolution, and epigenetic factors derived from the genome assembly of Frankliniella fusca, a thysanopteran phytovirus vector.</title>
        <authorList>
            <person name="Catto M.A."/>
            <person name="Labadie P.E."/>
            <person name="Jacobson A.L."/>
            <person name="Kennedy G.G."/>
            <person name="Srinivasan R."/>
            <person name="Hunt B.G."/>
        </authorList>
    </citation>
    <scope>NUCLEOTIDE SEQUENCE</scope>
    <source>
        <strain evidence="5">PL_HMW_Pooled</strain>
    </source>
</reference>
<dbReference type="Gene3D" id="2.20.25.240">
    <property type="match status" value="1"/>
</dbReference>
<feature type="domain" description="FLYWCH-type" evidence="4">
    <location>
        <begin position="5"/>
        <end position="54"/>
    </location>
</feature>
<gene>
    <name evidence="5" type="ORF">KUF71_001174</name>
</gene>
<dbReference type="GO" id="GO:0016874">
    <property type="term" value="F:ligase activity"/>
    <property type="evidence" value="ECO:0007669"/>
    <property type="project" value="UniProtKB-KW"/>
</dbReference>
<dbReference type="InterPro" id="IPR007588">
    <property type="entry name" value="Znf_FLYWCH"/>
</dbReference>
<keyword evidence="1" id="KW-0479">Metal-binding</keyword>
<reference evidence="5" key="1">
    <citation type="submission" date="2021-07" db="EMBL/GenBank/DDBJ databases">
        <authorList>
            <person name="Catto M.A."/>
            <person name="Jacobson A."/>
            <person name="Kennedy G."/>
            <person name="Labadie P."/>
            <person name="Hunt B.G."/>
            <person name="Srinivasan R."/>
        </authorList>
    </citation>
    <scope>NUCLEOTIDE SEQUENCE</scope>
    <source>
        <strain evidence="5">PL_HMW_Pooled</strain>
        <tissue evidence="5">Head</tissue>
    </source>
</reference>
<protein>
    <submittedName>
        <fullName evidence="5">Alanine--tRNA ligase</fullName>
    </submittedName>
</protein>
<evidence type="ECO:0000313" key="6">
    <source>
        <dbReference type="Proteomes" id="UP001219518"/>
    </source>
</evidence>
<dbReference type="AlphaFoldDB" id="A0AAE1LJA9"/>
<keyword evidence="2" id="KW-0863">Zinc-finger</keyword>
<dbReference type="PANTHER" id="PTHR47160">
    <property type="entry name" value="PUTATIVE-RELATED"/>
    <property type="match status" value="1"/>
</dbReference>
<keyword evidence="5" id="KW-0436">Ligase</keyword>
<comment type="caution">
    <text evidence="5">The sequence shown here is derived from an EMBL/GenBank/DDBJ whole genome shotgun (WGS) entry which is preliminary data.</text>
</comment>
<evidence type="ECO:0000313" key="5">
    <source>
        <dbReference type="EMBL" id="KAK3920704.1"/>
    </source>
</evidence>
<name>A0AAE1LJA9_9NEOP</name>
<dbReference type="EMBL" id="JAHWGI010001018">
    <property type="protein sequence ID" value="KAK3920704.1"/>
    <property type="molecule type" value="Genomic_DNA"/>
</dbReference>
<proteinExistence type="predicted"/>
<evidence type="ECO:0000256" key="2">
    <source>
        <dbReference type="ARBA" id="ARBA00022771"/>
    </source>
</evidence>
<evidence type="ECO:0000259" key="4">
    <source>
        <dbReference type="Pfam" id="PF04500"/>
    </source>
</evidence>